<dbReference type="InterPro" id="IPR001254">
    <property type="entry name" value="Trypsin_dom"/>
</dbReference>
<dbReference type="GO" id="GO:0031639">
    <property type="term" value="P:plasminogen activation"/>
    <property type="evidence" value="ECO:0007669"/>
    <property type="project" value="TreeGrafter"/>
</dbReference>
<evidence type="ECO:0000256" key="4">
    <source>
        <dbReference type="ARBA" id="ARBA00022801"/>
    </source>
</evidence>
<reference evidence="7 8" key="1">
    <citation type="journal article" date="2020" name="Nature">
        <title>Six reference-quality genomes reveal evolution of bat adaptations.</title>
        <authorList>
            <person name="Jebb D."/>
            <person name="Huang Z."/>
            <person name="Pippel M."/>
            <person name="Hughes G.M."/>
            <person name="Lavrichenko K."/>
            <person name="Devanna P."/>
            <person name="Winkler S."/>
            <person name="Jermiin L.S."/>
            <person name="Skirmuntt E.C."/>
            <person name="Katzourakis A."/>
            <person name="Burkitt-Gray L."/>
            <person name="Ray D.A."/>
            <person name="Sullivan K.A.M."/>
            <person name="Roscito J.G."/>
            <person name="Kirilenko B.M."/>
            <person name="Davalos L.M."/>
            <person name="Corthals A.P."/>
            <person name="Power M.L."/>
            <person name="Jones G."/>
            <person name="Ransome R.D."/>
            <person name="Dechmann D.K.N."/>
            <person name="Locatelli A.G."/>
            <person name="Puechmaille S.J."/>
            <person name="Fedrigo O."/>
            <person name="Jarvis E.D."/>
            <person name="Hiller M."/>
            <person name="Vernes S.C."/>
            <person name="Myers E.W."/>
            <person name="Teeling E.C."/>
        </authorList>
    </citation>
    <scope>NUCLEOTIDE SEQUENCE [LARGE SCALE GENOMIC DNA]</scope>
    <source>
        <strain evidence="7">MMyoMyo1</strain>
        <tissue evidence="7">Flight muscle</tissue>
    </source>
</reference>
<evidence type="ECO:0000259" key="6">
    <source>
        <dbReference type="PROSITE" id="PS50240"/>
    </source>
</evidence>
<accession>A0A7J7TUC7</accession>
<dbReference type="Proteomes" id="UP000527355">
    <property type="component" value="Unassembled WGS sequence"/>
</dbReference>
<dbReference type="SUPFAM" id="SSF50494">
    <property type="entry name" value="Trypsin-like serine proteases"/>
    <property type="match status" value="1"/>
</dbReference>
<dbReference type="EMBL" id="JABWUV010000015">
    <property type="protein sequence ID" value="KAF6304198.1"/>
    <property type="molecule type" value="Genomic_DNA"/>
</dbReference>
<dbReference type="InterPro" id="IPR043504">
    <property type="entry name" value="Peptidase_S1_PA_chymotrypsin"/>
</dbReference>
<evidence type="ECO:0000313" key="8">
    <source>
        <dbReference type="Proteomes" id="UP000527355"/>
    </source>
</evidence>
<evidence type="ECO:0000256" key="2">
    <source>
        <dbReference type="ARBA" id="ARBA00022670"/>
    </source>
</evidence>
<gene>
    <name evidence="7" type="ORF">mMyoMyo1_015297</name>
</gene>
<dbReference type="Gene3D" id="2.40.10.10">
    <property type="entry name" value="Trypsin-like serine proteases"/>
    <property type="match status" value="2"/>
</dbReference>
<proteinExistence type="predicted"/>
<dbReference type="Pfam" id="PF00089">
    <property type="entry name" value="Trypsin"/>
    <property type="match status" value="1"/>
</dbReference>
<dbReference type="PROSITE" id="PS50240">
    <property type="entry name" value="TRYPSIN_DOM"/>
    <property type="match status" value="1"/>
</dbReference>
<evidence type="ECO:0000256" key="1">
    <source>
        <dbReference type="ARBA" id="ARBA00022536"/>
    </source>
</evidence>
<dbReference type="GO" id="GO:0004252">
    <property type="term" value="F:serine-type endopeptidase activity"/>
    <property type="evidence" value="ECO:0007669"/>
    <property type="project" value="InterPro"/>
</dbReference>
<dbReference type="GO" id="GO:0016301">
    <property type="term" value="F:kinase activity"/>
    <property type="evidence" value="ECO:0007669"/>
    <property type="project" value="UniProtKB-KW"/>
</dbReference>
<dbReference type="VEuPathDB" id="HostDB:GeneID_118670162"/>
<dbReference type="InterPro" id="IPR050127">
    <property type="entry name" value="Serine_Proteases_S1"/>
</dbReference>
<dbReference type="PANTHER" id="PTHR24264">
    <property type="entry name" value="TRYPSIN-RELATED"/>
    <property type="match status" value="1"/>
</dbReference>
<comment type="caution">
    <text evidence="7">The sequence shown here is derived from an EMBL/GenBank/DDBJ whole genome shotgun (WGS) entry which is preliminary data.</text>
</comment>
<keyword evidence="8" id="KW-1185">Reference proteome</keyword>
<sequence>MKFEVEKLILHEDYSADTLAHHNDIALLKIISISGQCAQPSRSIQTICLPPVDGDARSGTSCEVTGFGKENTSDYLYPEQLKMTVVKLVSHRECQQPHYYGSEVTTKMLCAADPAWTTDSCQVRVLSISLHDPHLSPGLLSLCSQSHKKPESGAQVLGLNQFLRFYQTLVSLSLC</sequence>
<dbReference type="GO" id="GO:0033628">
    <property type="term" value="P:regulation of cell adhesion mediated by integrin"/>
    <property type="evidence" value="ECO:0007669"/>
    <property type="project" value="TreeGrafter"/>
</dbReference>
<feature type="domain" description="Peptidase S1" evidence="6">
    <location>
        <begin position="1"/>
        <end position="171"/>
    </location>
</feature>
<evidence type="ECO:0000256" key="5">
    <source>
        <dbReference type="ARBA" id="ARBA00022825"/>
    </source>
</evidence>
<evidence type="ECO:0000256" key="3">
    <source>
        <dbReference type="ARBA" id="ARBA00022729"/>
    </source>
</evidence>
<dbReference type="AlphaFoldDB" id="A0A7J7TUC7"/>
<keyword evidence="2" id="KW-0645">Protease</keyword>
<dbReference type="InterPro" id="IPR009003">
    <property type="entry name" value="Peptidase_S1_PA"/>
</dbReference>
<keyword evidence="1" id="KW-0245">EGF-like domain</keyword>
<name>A0A7J7TUC7_MYOMY</name>
<protein>
    <submittedName>
        <fullName evidence="7">Plasminogen activator, urokinase</fullName>
    </submittedName>
</protein>
<keyword evidence="5" id="KW-0720">Serine protease</keyword>
<dbReference type="PANTHER" id="PTHR24264:SF38">
    <property type="entry name" value="UROKINASE-TYPE PLASMINOGEN ACTIVATOR"/>
    <property type="match status" value="1"/>
</dbReference>
<keyword evidence="7" id="KW-0808">Transferase</keyword>
<keyword evidence="4" id="KW-0378">Hydrolase</keyword>
<evidence type="ECO:0000313" key="7">
    <source>
        <dbReference type="EMBL" id="KAF6304198.1"/>
    </source>
</evidence>
<dbReference type="GO" id="GO:0005615">
    <property type="term" value="C:extracellular space"/>
    <property type="evidence" value="ECO:0007669"/>
    <property type="project" value="TreeGrafter"/>
</dbReference>
<organism evidence="7 8">
    <name type="scientific">Myotis myotis</name>
    <name type="common">Greater mouse-eared bat</name>
    <name type="synonym">Vespertilio myotis</name>
    <dbReference type="NCBI Taxonomy" id="51298"/>
    <lineage>
        <taxon>Eukaryota</taxon>
        <taxon>Metazoa</taxon>
        <taxon>Chordata</taxon>
        <taxon>Craniata</taxon>
        <taxon>Vertebrata</taxon>
        <taxon>Euteleostomi</taxon>
        <taxon>Mammalia</taxon>
        <taxon>Eutheria</taxon>
        <taxon>Laurasiatheria</taxon>
        <taxon>Chiroptera</taxon>
        <taxon>Yangochiroptera</taxon>
        <taxon>Vespertilionidae</taxon>
        <taxon>Myotis</taxon>
    </lineage>
</organism>
<keyword evidence="7" id="KW-0418">Kinase</keyword>
<dbReference type="GO" id="GO:0042730">
    <property type="term" value="P:fibrinolysis"/>
    <property type="evidence" value="ECO:0007669"/>
    <property type="project" value="TreeGrafter"/>
</dbReference>
<dbReference type="SMART" id="SM00020">
    <property type="entry name" value="Tryp_SPc"/>
    <property type="match status" value="1"/>
</dbReference>
<keyword evidence="3" id="KW-0732">Signal</keyword>